<comment type="caution">
    <text evidence="7">The sequence shown here is derived from an EMBL/GenBank/DDBJ whole genome shotgun (WGS) entry which is preliminary data.</text>
</comment>
<dbReference type="EMBL" id="JACOOO010000001">
    <property type="protein sequence ID" value="MBC5627399.1"/>
    <property type="molecule type" value="Genomic_DNA"/>
</dbReference>
<feature type="signal peptide" evidence="6">
    <location>
        <begin position="1"/>
        <end position="24"/>
    </location>
</feature>
<comment type="catalytic activity">
    <reaction evidence="5">
        <text>hydrogencarbonate + H(+) = CO2 + H2O</text>
        <dbReference type="Rhea" id="RHEA:10748"/>
        <dbReference type="ChEBI" id="CHEBI:15377"/>
        <dbReference type="ChEBI" id="CHEBI:15378"/>
        <dbReference type="ChEBI" id="CHEBI:16526"/>
        <dbReference type="ChEBI" id="CHEBI:17544"/>
        <dbReference type="EC" id="4.2.1.1"/>
    </reaction>
</comment>
<dbReference type="PROSITE" id="PS00704">
    <property type="entry name" value="PROK_CO2_ANHYDRASE_1"/>
    <property type="match status" value="1"/>
</dbReference>
<dbReference type="SMART" id="SM00947">
    <property type="entry name" value="Pro_CA"/>
    <property type="match status" value="1"/>
</dbReference>
<evidence type="ECO:0000256" key="6">
    <source>
        <dbReference type="SAM" id="SignalP"/>
    </source>
</evidence>
<reference evidence="7 8" key="1">
    <citation type="submission" date="2020-08" db="EMBL/GenBank/DDBJ databases">
        <title>Genome public.</title>
        <authorList>
            <person name="Liu C."/>
            <person name="Sun Q."/>
        </authorList>
    </citation>
    <scope>NUCLEOTIDE SEQUENCE [LARGE SCALE GENOMIC DNA]</scope>
    <source>
        <strain evidence="7 8">NSJ-6</strain>
    </source>
</reference>
<keyword evidence="6" id="KW-0732">Signal</keyword>
<name>A0ABR7D7Q3_9CLOT</name>
<dbReference type="PANTHER" id="PTHR11002:SF79">
    <property type="entry name" value="CARBONIC ANHYDRASE 2"/>
    <property type="match status" value="1"/>
</dbReference>
<dbReference type="Gene3D" id="3.40.1050.10">
    <property type="entry name" value="Carbonic anhydrase"/>
    <property type="match status" value="1"/>
</dbReference>
<dbReference type="CDD" id="cd03378">
    <property type="entry name" value="beta_CA_cladeC"/>
    <property type="match status" value="1"/>
</dbReference>
<comment type="similarity">
    <text evidence="1">Belongs to the beta-class carbonic anhydrase family.</text>
</comment>
<gene>
    <name evidence="7" type="ORF">H8S20_00675</name>
</gene>
<protein>
    <recommendedName>
        <fullName evidence="2">carbonic anhydrase</fullName>
        <ecNumber evidence="2">4.2.1.1</ecNumber>
    </recommendedName>
</protein>
<dbReference type="InterPro" id="IPR015892">
    <property type="entry name" value="Carbonic_anhydrase_CS"/>
</dbReference>
<organism evidence="7 8">
    <name type="scientific">Clostridium hominis</name>
    <dbReference type="NCBI Taxonomy" id="2763036"/>
    <lineage>
        <taxon>Bacteria</taxon>
        <taxon>Bacillati</taxon>
        <taxon>Bacillota</taxon>
        <taxon>Clostridia</taxon>
        <taxon>Eubacteriales</taxon>
        <taxon>Clostridiaceae</taxon>
        <taxon>Clostridium</taxon>
    </lineage>
</organism>
<dbReference type="Proteomes" id="UP000596929">
    <property type="component" value="Unassembled WGS sequence"/>
</dbReference>
<sequence length="237" mass="25660">MKKKLIMTFIIGAMLVAGCSNNGATTKTNEQISNNNQATVQNTTVDTSVTSADEALKMLEDGNERFLNDKSELRNVNSERRDELKEGQSPYAVIVSCSDSRVTPTTIFNAGLGEIFDIRIAGNVVDDDALGSIEYGAEHLHSPLIVVIGHQSCGAVTATYNKVVKGEEVKGHIEDIVEKIEPSVNSSGTIDDAIHNNINAVVKEISEDEIIKNLIAQGKVKVIGAYYDFNGKVTFNK</sequence>
<dbReference type="PANTHER" id="PTHR11002">
    <property type="entry name" value="CARBONIC ANHYDRASE"/>
    <property type="match status" value="1"/>
</dbReference>
<dbReference type="Pfam" id="PF00484">
    <property type="entry name" value="Pro_CA"/>
    <property type="match status" value="1"/>
</dbReference>
<evidence type="ECO:0000313" key="7">
    <source>
        <dbReference type="EMBL" id="MBC5627399.1"/>
    </source>
</evidence>
<proteinExistence type="inferred from homology"/>
<evidence type="ECO:0000313" key="8">
    <source>
        <dbReference type="Proteomes" id="UP000596929"/>
    </source>
</evidence>
<keyword evidence="4" id="KW-0456">Lyase</keyword>
<dbReference type="RefSeq" id="WP_032119031.1">
    <property type="nucleotide sequence ID" value="NZ_JACOOO010000001.1"/>
</dbReference>
<keyword evidence="3" id="KW-0862">Zinc</keyword>
<dbReference type="InterPro" id="IPR036874">
    <property type="entry name" value="Carbonic_anhydrase_sf"/>
</dbReference>
<accession>A0ABR7D7Q3</accession>
<evidence type="ECO:0000256" key="4">
    <source>
        <dbReference type="ARBA" id="ARBA00023239"/>
    </source>
</evidence>
<feature type="chain" id="PRO_5045989593" description="carbonic anhydrase" evidence="6">
    <location>
        <begin position="25"/>
        <end position="237"/>
    </location>
</feature>
<evidence type="ECO:0000256" key="3">
    <source>
        <dbReference type="ARBA" id="ARBA00022833"/>
    </source>
</evidence>
<dbReference type="EC" id="4.2.1.1" evidence="2"/>
<keyword evidence="8" id="KW-1185">Reference proteome</keyword>
<evidence type="ECO:0000256" key="2">
    <source>
        <dbReference type="ARBA" id="ARBA00012925"/>
    </source>
</evidence>
<dbReference type="InterPro" id="IPR001765">
    <property type="entry name" value="Carbonic_anhydrase"/>
</dbReference>
<dbReference type="SUPFAM" id="SSF53056">
    <property type="entry name" value="beta-carbonic anhydrase, cab"/>
    <property type="match status" value="1"/>
</dbReference>
<evidence type="ECO:0000256" key="5">
    <source>
        <dbReference type="ARBA" id="ARBA00048348"/>
    </source>
</evidence>
<dbReference type="PROSITE" id="PS51257">
    <property type="entry name" value="PROKAR_LIPOPROTEIN"/>
    <property type="match status" value="1"/>
</dbReference>
<evidence type="ECO:0000256" key="1">
    <source>
        <dbReference type="ARBA" id="ARBA00006217"/>
    </source>
</evidence>